<reference evidence="2 3" key="1">
    <citation type="submission" date="2020-04" db="EMBL/GenBank/DDBJ databases">
        <title>MicrobeNet Type strains.</title>
        <authorList>
            <person name="Nicholson A.C."/>
        </authorList>
    </citation>
    <scope>NUCLEOTIDE SEQUENCE [LARGE SCALE GENOMIC DNA]</scope>
    <source>
        <strain evidence="2 3">JCM 3332</strain>
    </source>
</reference>
<keyword evidence="3" id="KW-1185">Reference proteome</keyword>
<dbReference type="AlphaFoldDB" id="A0A846YHY6"/>
<feature type="transmembrane region" description="Helical" evidence="1">
    <location>
        <begin position="151"/>
        <end position="172"/>
    </location>
</feature>
<gene>
    <name evidence="2" type="ORF">HGA15_20320</name>
</gene>
<keyword evidence="1" id="KW-0472">Membrane</keyword>
<evidence type="ECO:0000256" key="1">
    <source>
        <dbReference type="SAM" id="Phobius"/>
    </source>
</evidence>
<keyword evidence="1" id="KW-0812">Transmembrane</keyword>
<feature type="transmembrane region" description="Helical" evidence="1">
    <location>
        <begin position="211"/>
        <end position="231"/>
    </location>
</feature>
<comment type="caution">
    <text evidence="2">The sequence shown here is derived from an EMBL/GenBank/DDBJ whole genome shotgun (WGS) entry which is preliminary data.</text>
</comment>
<keyword evidence="1" id="KW-1133">Transmembrane helix</keyword>
<dbReference type="Pfam" id="PF19814">
    <property type="entry name" value="DUF6297"/>
    <property type="match status" value="1"/>
</dbReference>
<proteinExistence type="predicted"/>
<sequence length="455" mass="46774">MALTESVPVVPGAREILSVRRGFIRGNAVRENRTGTTVLLMLSAYVVGGVVWWAATRPASVIGSVLFTAGPGWAATGAWVFFALAVSGGLSLARAFGPVGASAPDALWLLSTPVDRGALLRVRVGLALAVGAAAGTVAGRFTAYIAGASLWGPLTVLGTLGGVVVVAVAVLVQSRRLPHPVLPLLRWSFVSAGLGLTVAAVVQWAVPVLTAWPVVFVAAAPAAAVAMWAVASCRYLSRADLGSGSDLTSGAQASLTSLDLSVLAGILEERAWRRVGRSVSRRLPAGRAAALLRADLLRYGRRPSAYTVAAAVVVAVWFATVVGTPLLVAFIGLGGSFWVAMLFSAGLRDICGDPALRVLLGAGDRALRRPMLIVPAAALGLTGMLTFLATGPVAAVISAAGAALAAYRIRTRPSRSYDGLLLITNTGPLPIDLIRQLIRGLPILSVAGALLVQVV</sequence>
<dbReference type="InterPro" id="IPR046264">
    <property type="entry name" value="DUF6297"/>
</dbReference>
<feature type="transmembrane region" description="Helical" evidence="1">
    <location>
        <begin position="35"/>
        <end position="55"/>
    </location>
</feature>
<dbReference type="Proteomes" id="UP000570678">
    <property type="component" value="Unassembled WGS sequence"/>
</dbReference>
<dbReference type="RefSeq" id="WP_062979442.1">
    <property type="nucleotide sequence ID" value="NZ_JAAXOT010000010.1"/>
</dbReference>
<feature type="transmembrane region" description="Helical" evidence="1">
    <location>
        <begin position="61"/>
        <end position="86"/>
    </location>
</feature>
<feature type="transmembrane region" description="Helical" evidence="1">
    <location>
        <begin position="184"/>
        <end position="205"/>
    </location>
</feature>
<dbReference type="EMBL" id="JAAXOT010000010">
    <property type="protein sequence ID" value="NKY58445.1"/>
    <property type="molecule type" value="Genomic_DNA"/>
</dbReference>
<evidence type="ECO:0000313" key="2">
    <source>
        <dbReference type="EMBL" id="NKY58445.1"/>
    </source>
</evidence>
<organism evidence="2 3">
    <name type="scientific">Nocardia flavorosea</name>
    <dbReference type="NCBI Taxonomy" id="53429"/>
    <lineage>
        <taxon>Bacteria</taxon>
        <taxon>Bacillati</taxon>
        <taxon>Actinomycetota</taxon>
        <taxon>Actinomycetes</taxon>
        <taxon>Mycobacteriales</taxon>
        <taxon>Nocardiaceae</taxon>
        <taxon>Nocardia</taxon>
    </lineage>
</organism>
<feature type="transmembrane region" description="Helical" evidence="1">
    <location>
        <begin position="393"/>
        <end position="409"/>
    </location>
</feature>
<feature type="transmembrane region" description="Helical" evidence="1">
    <location>
        <begin position="124"/>
        <end position="145"/>
    </location>
</feature>
<protein>
    <submittedName>
        <fullName evidence="2">ABC transporter permease</fullName>
    </submittedName>
</protein>
<evidence type="ECO:0000313" key="3">
    <source>
        <dbReference type="Proteomes" id="UP000570678"/>
    </source>
</evidence>
<accession>A0A846YHY6</accession>
<name>A0A846YHY6_9NOCA</name>